<evidence type="ECO:0000313" key="2">
    <source>
        <dbReference type="Proteomes" id="UP000593564"/>
    </source>
</evidence>
<gene>
    <name evidence="1" type="ORF">HYC85_027974</name>
</gene>
<evidence type="ECO:0000313" key="1">
    <source>
        <dbReference type="EMBL" id="KAF5931803.1"/>
    </source>
</evidence>
<keyword evidence="2" id="KW-1185">Reference proteome</keyword>
<sequence length="88" mass="9617">MAGLVAVCTTRKGGKKHGSISDGTFPVAKNGFLRRQLKPSQMRDLATALSPSVIKNARIGSKCISISDGCFYRRQKICFETAYSCCRK</sequence>
<dbReference type="AlphaFoldDB" id="A0A7J7FTT2"/>
<reference evidence="1 2" key="2">
    <citation type="submission" date="2020-07" db="EMBL/GenBank/DDBJ databases">
        <title>Genome assembly of wild tea tree DASZ reveals pedigree and selection history of tea varieties.</title>
        <authorList>
            <person name="Zhang W."/>
        </authorList>
    </citation>
    <scope>NUCLEOTIDE SEQUENCE [LARGE SCALE GENOMIC DNA]</scope>
    <source>
        <strain evidence="2">cv. G240</strain>
        <tissue evidence="1">Leaf</tissue>
    </source>
</reference>
<reference evidence="2" key="1">
    <citation type="journal article" date="2020" name="Nat. Commun.">
        <title>Genome assembly of wild tea tree DASZ reveals pedigree and selection history of tea varieties.</title>
        <authorList>
            <person name="Zhang W."/>
            <person name="Zhang Y."/>
            <person name="Qiu H."/>
            <person name="Guo Y."/>
            <person name="Wan H."/>
            <person name="Zhang X."/>
            <person name="Scossa F."/>
            <person name="Alseekh S."/>
            <person name="Zhang Q."/>
            <person name="Wang P."/>
            <person name="Xu L."/>
            <person name="Schmidt M.H."/>
            <person name="Jia X."/>
            <person name="Li D."/>
            <person name="Zhu A."/>
            <person name="Guo F."/>
            <person name="Chen W."/>
            <person name="Ni D."/>
            <person name="Usadel B."/>
            <person name="Fernie A.R."/>
            <person name="Wen W."/>
        </authorList>
    </citation>
    <scope>NUCLEOTIDE SEQUENCE [LARGE SCALE GENOMIC DNA]</scope>
    <source>
        <strain evidence="2">cv. G240</strain>
    </source>
</reference>
<dbReference type="EMBL" id="JACBKZ010000014">
    <property type="protein sequence ID" value="KAF5931803.1"/>
    <property type="molecule type" value="Genomic_DNA"/>
</dbReference>
<dbReference type="Proteomes" id="UP000593564">
    <property type="component" value="Unassembled WGS sequence"/>
</dbReference>
<comment type="caution">
    <text evidence="1">The sequence shown here is derived from an EMBL/GenBank/DDBJ whole genome shotgun (WGS) entry which is preliminary data.</text>
</comment>
<accession>A0A7J7FTT2</accession>
<protein>
    <submittedName>
        <fullName evidence="1">Uncharacterized protein</fullName>
    </submittedName>
</protein>
<proteinExistence type="predicted"/>
<name>A0A7J7FTT2_CAMSI</name>
<organism evidence="1 2">
    <name type="scientific">Camellia sinensis</name>
    <name type="common">Tea plant</name>
    <name type="synonym">Thea sinensis</name>
    <dbReference type="NCBI Taxonomy" id="4442"/>
    <lineage>
        <taxon>Eukaryota</taxon>
        <taxon>Viridiplantae</taxon>
        <taxon>Streptophyta</taxon>
        <taxon>Embryophyta</taxon>
        <taxon>Tracheophyta</taxon>
        <taxon>Spermatophyta</taxon>
        <taxon>Magnoliopsida</taxon>
        <taxon>eudicotyledons</taxon>
        <taxon>Gunneridae</taxon>
        <taxon>Pentapetalae</taxon>
        <taxon>asterids</taxon>
        <taxon>Ericales</taxon>
        <taxon>Theaceae</taxon>
        <taxon>Camellia</taxon>
    </lineage>
</organism>